<evidence type="ECO:0000313" key="1">
    <source>
        <dbReference type="EMBL" id="KFK24089.1"/>
    </source>
</evidence>
<protein>
    <submittedName>
        <fullName evidence="1">Uncharacterized protein</fullName>
    </submittedName>
</protein>
<evidence type="ECO:0000313" key="2">
    <source>
        <dbReference type="Proteomes" id="UP000029120"/>
    </source>
</evidence>
<sequence length="58" mass="6850">MSRKNTLKQKSEKVRFRRRFSLVEQKSKSIIDRTYSITHFSNLIKPAGATRLSDSMLY</sequence>
<dbReference type="Proteomes" id="UP000029120">
    <property type="component" value="Unassembled WGS sequence"/>
</dbReference>
<keyword evidence="2" id="KW-1185">Reference proteome</keyword>
<gene>
    <name evidence="1" type="ORF">AALP_AAs45790U000100</name>
</gene>
<dbReference type="AlphaFoldDB" id="A0A087G2I7"/>
<reference evidence="2" key="1">
    <citation type="journal article" date="2015" name="Nat. Plants">
        <title>Genome expansion of Arabis alpina linked with retrotransposition and reduced symmetric DNA methylation.</title>
        <authorList>
            <person name="Willing E.M."/>
            <person name="Rawat V."/>
            <person name="Mandakova T."/>
            <person name="Maumus F."/>
            <person name="James G.V."/>
            <person name="Nordstroem K.J."/>
            <person name="Becker C."/>
            <person name="Warthmann N."/>
            <person name="Chica C."/>
            <person name="Szarzynska B."/>
            <person name="Zytnicki M."/>
            <person name="Albani M.C."/>
            <person name="Kiefer C."/>
            <person name="Bergonzi S."/>
            <person name="Castaings L."/>
            <person name="Mateos J.L."/>
            <person name="Berns M.C."/>
            <person name="Bujdoso N."/>
            <person name="Piofczyk T."/>
            <person name="de Lorenzo L."/>
            <person name="Barrero-Sicilia C."/>
            <person name="Mateos I."/>
            <person name="Piednoel M."/>
            <person name="Hagmann J."/>
            <person name="Chen-Min-Tao R."/>
            <person name="Iglesias-Fernandez R."/>
            <person name="Schuster S.C."/>
            <person name="Alonso-Blanco C."/>
            <person name="Roudier F."/>
            <person name="Carbonero P."/>
            <person name="Paz-Ares J."/>
            <person name="Davis S.J."/>
            <person name="Pecinka A."/>
            <person name="Quesneville H."/>
            <person name="Colot V."/>
            <person name="Lysak M.A."/>
            <person name="Weigel D."/>
            <person name="Coupland G."/>
            <person name="Schneeberger K."/>
        </authorList>
    </citation>
    <scope>NUCLEOTIDE SEQUENCE [LARGE SCALE GENOMIC DNA]</scope>
    <source>
        <strain evidence="2">cv. Pajares</strain>
    </source>
</reference>
<dbReference type="Gramene" id="KFK24089">
    <property type="protein sequence ID" value="KFK24089"/>
    <property type="gene ID" value="AALP_AAs45790U000100"/>
</dbReference>
<name>A0A087G2I7_ARAAL</name>
<dbReference type="EMBL" id="KL972177">
    <property type="protein sequence ID" value="KFK24089.1"/>
    <property type="molecule type" value="Genomic_DNA"/>
</dbReference>
<accession>A0A087G2I7</accession>
<proteinExistence type="predicted"/>
<organism evidence="1 2">
    <name type="scientific">Arabis alpina</name>
    <name type="common">Alpine rock-cress</name>
    <dbReference type="NCBI Taxonomy" id="50452"/>
    <lineage>
        <taxon>Eukaryota</taxon>
        <taxon>Viridiplantae</taxon>
        <taxon>Streptophyta</taxon>
        <taxon>Embryophyta</taxon>
        <taxon>Tracheophyta</taxon>
        <taxon>Spermatophyta</taxon>
        <taxon>Magnoliopsida</taxon>
        <taxon>eudicotyledons</taxon>
        <taxon>Gunneridae</taxon>
        <taxon>Pentapetalae</taxon>
        <taxon>rosids</taxon>
        <taxon>malvids</taxon>
        <taxon>Brassicales</taxon>
        <taxon>Brassicaceae</taxon>
        <taxon>Arabideae</taxon>
        <taxon>Arabis</taxon>
    </lineage>
</organism>